<dbReference type="Proteomes" id="UP001017257">
    <property type="component" value="Chromosome"/>
</dbReference>
<dbReference type="RefSeq" id="WP_173948333.1">
    <property type="nucleotide sequence ID" value="NZ_CP102845.1"/>
</dbReference>
<evidence type="ECO:0000313" key="3">
    <source>
        <dbReference type="Proteomes" id="UP001017257"/>
    </source>
</evidence>
<dbReference type="InterPro" id="IPR038268">
    <property type="entry name" value="RHH_sf"/>
</dbReference>
<keyword evidence="3" id="KW-1185">Reference proteome</keyword>
<accession>A0ABY5RXD7</accession>
<gene>
    <name evidence="2" type="ORF">HPT29_007575</name>
</gene>
<proteinExistence type="predicted"/>
<evidence type="ECO:0000259" key="1">
    <source>
        <dbReference type="Pfam" id="PF13467"/>
    </source>
</evidence>
<evidence type="ECO:0000313" key="2">
    <source>
        <dbReference type="EMBL" id="UVF20976.1"/>
    </source>
</evidence>
<reference evidence="2" key="1">
    <citation type="submission" date="2022-08" db="EMBL/GenBank/DDBJ databases">
        <title>Microvirga terrae sp. nov., isolated from soil.</title>
        <authorList>
            <person name="Kim K.H."/>
            <person name="Seo Y.L."/>
            <person name="Kim J.M."/>
            <person name="Lee J.K."/>
            <person name="Han D.M."/>
            <person name="Jeon C.O."/>
        </authorList>
    </citation>
    <scope>NUCLEOTIDE SEQUENCE</scope>
    <source>
        <strain evidence="2">R24</strain>
    </source>
</reference>
<dbReference type="Gene3D" id="1.10.3990.20">
    <property type="entry name" value="protein bp1543"/>
    <property type="match status" value="1"/>
</dbReference>
<feature type="domain" description="Ribbon-helix-helix" evidence="1">
    <location>
        <begin position="6"/>
        <end position="67"/>
    </location>
</feature>
<dbReference type="Pfam" id="PF13467">
    <property type="entry name" value="RHH_4"/>
    <property type="match status" value="1"/>
</dbReference>
<protein>
    <submittedName>
        <fullName evidence="2">Ribbon-helix-helix domain-containing protein</fullName>
    </submittedName>
</protein>
<dbReference type="EMBL" id="CP102845">
    <property type="protein sequence ID" value="UVF20976.1"/>
    <property type="molecule type" value="Genomic_DNA"/>
</dbReference>
<sequence length="83" mass="9266">MGFGIVKRSVSIAGHRTSISLEQPFWEGLREIAERDRMSIQSLIGRIDADRGDQNLSSAIRVFVLTDLRRRLGTHSSDGVTQP</sequence>
<name>A0ABY5RXD7_9HYPH</name>
<organism evidence="2 3">
    <name type="scientific">Microvirga terrae</name>
    <dbReference type="NCBI Taxonomy" id="2740529"/>
    <lineage>
        <taxon>Bacteria</taxon>
        <taxon>Pseudomonadati</taxon>
        <taxon>Pseudomonadota</taxon>
        <taxon>Alphaproteobacteria</taxon>
        <taxon>Hyphomicrobiales</taxon>
        <taxon>Methylobacteriaceae</taxon>
        <taxon>Microvirga</taxon>
    </lineage>
</organism>
<dbReference type="InterPro" id="IPR027373">
    <property type="entry name" value="RHH_dom"/>
</dbReference>